<evidence type="ECO:0000313" key="5">
    <source>
        <dbReference type="Proteomes" id="UP000309673"/>
    </source>
</evidence>
<keyword evidence="5" id="KW-1185">Reference proteome</keyword>
<dbReference type="SUPFAM" id="SSF53850">
    <property type="entry name" value="Periplasmic binding protein-like II"/>
    <property type="match status" value="1"/>
</dbReference>
<dbReference type="PANTHER" id="PTHR33376:SF2">
    <property type="entry name" value="DICARBOXYLATE-BINDING PERIPLASMIC PROTEIN"/>
    <property type="match status" value="1"/>
</dbReference>
<feature type="compositionally biased region" description="Low complexity" evidence="2">
    <location>
        <begin position="27"/>
        <end position="47"/>
    </location>
</feature>
<reference evidence="4 5" key="1">
    <citation type="submission" date="2019-04" db="EMBL/GenBank/DDBJ databases">
        <title>Cohnella sp. nov., isolated from soil.</title>
        <authorList>
            <person name="Kim W."/>
        </authorList>
    </citation>
    <scope>NUCLEOTIDE SEQUENCE [LARGE SCALE GENOMIC DNA]</scope>
    <source>
        <strain evidence="4 5">CAU 1483</strain>
    </source>
</reference>
<dbReference type="PROSITE" id="PS51257">
    <property type="entry name" value="PROKAR_LIPOPROTEIN"/>
    <property type="match status" value="1"/>
</dbReference>
<dbReference type="InterPro" id="IPR018389">
    <property type="entry name" value="DctP_fam"/>
</dbReference>
<evidence type="ECO:0000256" key="1">
    <source>
        <dbReference type="ARBA" id="ARBA00022729"/>
    </source>
</evidence>
<dbReference type="CDD" id="cd13671">
    <property type="entry name" value="PBP2_TRAP_SBP_like_3"/>
    <property type="match status" value="1"/>
</dbReference>
<dbReference type="Gene3D" id="3.40.190.170">
    <property type="entry name" value="Bacterial extracellular solute-binding protein, family 7"/>
    <property type="match status" value="1"/>
</dbReference>
<dbReference type="EMBL" id="SUPK01000006">
    <property type="protein sequence ID" value="TJY41315.1"/>
    <property type="molecule type" value="Genomic_DNA"/>
</dbReference>
<feature type="signal peptide" evidence="3">
    <location>
        <begin position="1"/>
        <end position="21"/>
    </location>
</feature>
<proteinExistence type="predicted"/>
<evidence type="ECO:0000256" key="3">
    <source>
        <dbReference type="SAM" id="SignalP"/>
    </source>
</evidence>
<dbReference type="PIRSF" id="PIRSF006470">
    <property type="entry name" value="DctB"/>
    <property type="match status" value="1"/>
</dbReference>
<dbReference type="NCBIfam" id="TIGR00787">
    <property type="entry name" value="dctP"/>
    <property type="match status" value="1"/>
</dbReference>
<dbReference type="GO" id="GO:0030288">
    <property type="term" value="C:outer membrane-bounded periplasmic space"/>
    <property type="evidence" value="ECO:0007669"/>
    <property type="project" value="InterPro"/>
</dbReference>
<dbReference type="PANTHER" id="PTHR33376">
    <property type="match status" value="1"/>
</dbReference>
<feature type="chain" id="PRO_5039679020" evidence="3">
    <location>
        <begin position="22"/>
        <end position="352"/>
    </location>
</feature>
<dbReference type="NCBIfam" id="NF037995">
    <property type="entry name" value="TRAP_S1"/>
    <property type="match status" value="1"/>
</dbReference>
<gene>
    <name evidence="4" type="ORF">E5161_12870</name>
</gene>
<dbReference type="OrthoDB" id="9776801at2"/>
<name>A0A4U0F9D4_9BACL</name>
<sequence>MKKLWKGIPILSLAVVLVLTACGSNKSNSANSSNSAPAGSSAPASSAVPEGPKYNFRLAETHPADYPTTKGDQKFAELVKERSNGRITIDVFPGSQLGEEKAVIEQVQLGAIEFTRVSAGALGGFNKEYEAFSLPYIFDNEDHQWKFLNSEDGTKLLDSLESSRMKGLAYYSSGSRNFYSSKPLNSIKDLKGLKIRVQQNKVNIDLMNALGANATPMPYGEVFGALQTGIIDAAENNFPSYLTSNHYQKAKNLILDQHQRVPEVLLISKLAWDKLNPEDQQLIKQAALDSVATQREEWSKFEKDAEAKVRESGVNIVEVSDLKPWQDAVKPMIERYRAEFGAILDAIDKARN</sequence>
<organism evidence="4 5">
    <name type="scientific">Cohnella pontilimi</name>
    <dbReference type="NCBI Taxonomy" id="2564100"/>
    <lineage>
        <taxon>Bacteria</taxon>
        <taxon>Bacillati</taxon>
        <taxon>Bacillota</taxon>
        <taxon>Bacilli</taxon>
        <taxon>Bacillales</taxon>
        <taxon>Paenibacillaceae</taxon>
        <taxon>Cohnella</taxon>
    </lineage>
</organism>
<feature type="region of interest" description="Disordered" evidence="2">
    <location>
        <begin position="27"/>
        <end position="49"/>
    </location>
</feature>
<dbReference type="Pfam" id="PF03480">
    <property type="entry name" value="DctP"/>
    <property type="match status" value="1"/>
</dbReference>
<evidence type="ECO:0000256" key="2">
    <source>
        <dbReference type="SAM" id="MobiDB-lite"/>
    </source>
</evidence>
<dbReference type="GO" id="GO:0030246">
    <property type="term" value="F:carbohydrate binding"/>
    <property type="evidence" value="ECO:0007669"/>
    <property type="project" value="TreeGrafter"/>
</dbReference>
<keyword evidence="1 3" id="KW-0732">Signal</keyword>
<protein>
    <submittedName>
        <fullName evidence="4">TRAP transporter substrate-binding protein</fullName>
    </submittedName>
</protein>
<comment type="caution">
    <text evidence="4">The sequence shown here is derived from an EMBL/GenBank/DDBJ whole genome shotgun (WGS) entry which is preliminary data.</text>
</comment>
<dbReference type="GO" id="GO:0055085">
    <property type="term" value="P:transmembrane transport"/>
    <property type="evidence" value="ECO:0007669"/>
    <property type="project" value="InterPro"/>
</dbReference>
<dbReference type="RefSeq" id="WP_136778234.1">
    <property type="nucleotide sequence ID" value="NZ_SUPK01000006.1"/>
</dbReference>
<accession>A0A4U0F9D4</accession>
<dbReference type="AlphaFoldDB" id="A0A4U0F9D4"/>
<dbReference type="Proteomes" id="UP000309673">
    <property type="component" value="Unassembled WGS sequence"/>
</dbReference>
<dbReference type="InterPro" id="IPR038404">
    <property type="entry name" value="TRAP_DctP_sf"/>
</dbReference>
<dbReference type="InterPro" id="IPR004682">
    <property type="entry name" value="TRAP_DctP"/>
</dbReference>
<evidence type="ECO:0000313" key="4">
    <source>
        <dbReference type="EMBL" id="TJY41315.1"/>
    </source>
</evidence>